<accession>A0ABX6C0Z8</accession>
<name>A0ABX6C0Z8_9CHLR</name>
<keyword evidence="3" id="KW-1185">Reference proteome</keyword>
<evidence type="ECO:0008006" key="4">
    <source>
        <dbReference type="Google" id="ProtNLM"/>
    </source>
</evidence>
<organism evidence="2 3">
    <name type="scientific">Tepidiforma bonchosmolovskayae</name>
    <dbReference type="NCBI Taxonomy" id="2601677"/>
    <lineage>
        <taxon>Bacteria</taxon>
        <taxon>Bacillati</taxon>
        <taxon>Chloroflexota</taxon>
        <taxon>Tepidiformia</taxon>
        <taxon>Tepidiformales</taxon>
        <taxon>Tepidiformaceae</taxon>
        <taxon>Tepidiforma</taxon>
    </lineage>
</organism>
<feature type="compositionally biased region" description="Low complexity" evidence="1">
    <location>
        <begin position="126"/>
        <end position="138"/>
    </location>
</feature>
<dbReference type="EMBL" id="CP042829">
    <property type="protein sequence ID" value="QFG02343.1"/>
    <property type="molecule type" value="Genomic_DNA"/>
</dbReference>
<gene>
    <name evidence="2" type="ORF">Tbon_03225</name>
</gene>
<evidence type="ECO:0000313" key="3">
    <source>
        <dbReference type="Proteomes" id="UP000326331"/>
    </source>
</evidence>
<feature type="region of interest" description="Disordered" evidence="1">
    <location>
        <begin position="126"/>
        <end position="148"/>
    </location>
</feature>
<evidence type="ECO:0000256" key="1">
    <source>
        <dbReference type="SAM" id="MobiDB-lite"/>
    </source>
</evidence>
<sequence>MYTIRVTPEGRLHAEASGRLSTAEALRLASQGFALADAGAITDLLVDVRGVERGPGQWLVLGAVVASRMDGPMRLAVVAGPAQEPVVRRILRYAGLRNRAAVVMTEEEAHRWFAGRFRERGREGAVRPAAAQAAPGAAEAEEFRPRAG</sequence>
<reference evidence="2 3" key="1">
    <citation type="submission" date="2019-10" db="EMBL/GenBank/DDBJ databases">
        <title>Thermopilla bonchosmolovskayae gen. nov., sp. nov., a moderately thermophilic Chloroflexi bacterium from a Chukotka hot spring (Arctic, Russia), representing a novel classis Thermopillaia, which include previously uncultivated lineage OLB14.</title>
        <authorList>
            <person name="Kochetkova T.V."/>
            <person name="Zayulina K.S."/>
            <person name="Zhigarkov V.S."/>
            <person name="Minaev N.V."/>
            <person name="Novikov A."/>
            <person name="Toshchakov S.V."/>
            <person name="Elcheninov A.G."/>
            <person name="Kublanov I.V."/>
        </authorList>
    </citation>
    <scope>NUCLEOTIDE SEQUENCE [LARGE SCALE GENOMIC DNA]</scope>
    <source>
        <strain evidence="2 3">3753O</strain>
    </source>
</reference>
<protein>
    <recommendedName>
        <fullName evidence="4">STAS/SEC14 domain-containing protein</fullName>
    </recommendedName>
</protein>
<dbReference type="RefSeq" id="WP_158066274.1">
    <property type="nucleotide sequence ID" value="NZ_CP042829.1"/>
</dbReference>
<proteinExistence type="predicted"/>
<dbReference type="Proteomes" id="UP000326331">
    <property type="component" value="Chromosome"/>
</dbReference>
<evidence type="ECO:0000313" key="2">
    <source>
        <dbReference type="EMBL" id="QFG02343.1"/>
    </source>
</evidence>